<dbReference type="PANTHER" id="PTHR15414">
    <property type="entry name" value="OS-9-RELATED"/>
    <property type="match status" value="1"/>
</dbReference>
<dbReference type="OrthoDB" id="448954at2759"/>
<keyword evidence="5" id="KW-0430">Lectin</keyword>
<evidence type="ECO:0000256" key="5">
    <source>
        <dbReference type="ARBA" id="ARBA00022734"/>
    </source>
</evidence>
<feature type="compositionally biased region" description="Acidic residues" evidence="8">
    <location>
        <begin position="320"/>
        <end position="332"/>
    </location>
</feature>
<feature type="region of interest" description="Disordered" evidence="8">
    <location>
        <begin position="461"/>
        <end position="498"/>
    </location>
</feature>
<evidence type="ECO:0000259" key="9">
    <source>
        <dbReference type="PROSITE" id="PS51914"/>
    </source>
</evidence>
<feature type="region of interest" description="Disordered" evidence="8">
    <location>
        <begin position="98"/>
        <end position="120"/>
    </location>
</feature>
<evidence type="ECO:0000256" key="6">
    <source>
        <dbReference type="ARBA" id="ARBA00022824"/>
    </source>
</evidence>
<gene>
    <name evidence="10" type="ORF">INT45_003941</name>
</gene>
<dbReference type="Pfam" id="PF07915">
    <property type="entry name" value="PRKCSH"/>
    <property type="match status" value="1"/>
</dbReference>
<keyword evidence="7" id="KW-1015">Disulfide bond</keyword>
<feature type="region of interest" description="Disordered" evidence="8">
    <location>
        <begin position="317"/>
        <end position="358"/>
    </location>
</feature>
<evidence type="ECO:0000313" key="11">
    <source>
        <dbReference type="Proteomes" id="UP000646827"/>
    </source>
</evidence>
<evidence type="ECO:0000256" key="4">
    <source>
        <dbReference type="ARBA" id="ARBA00022729"/>
    </source>
</evidence>
<proteinExistence type="inferred from homology"/>
<evidence type="ECO:0000256" key="1">
    <source>
        <dbReference type="ARBA" id="ARBA00004367"/>
    </source>
</evidence>
<dbReference type="GO" id="GO:0005789">
    <property type="term" value="C:endoplasmic reticulum membrane"/>
    <property type="evidence" value="ECO:0007669"/>
    <property type="project" value="UniProtKB-SubCell"/>
</dbReference>
<evidence type="ECO:0000256" key="8">
    <source>
        <dbReference type="SAM" id="MobiDB-lite"/>
    </source>
</evidence>
<dbReference type="GO" id="GO:0030968">
    <property type="term" value="P:endoplasmic reticulum unfolded protein response"/>
    <property type="evidence" value="ECO:0007669"/>
    <property type="project" value="InterPro"/>
</dbReference>
<feature type="compositionally biased region" description="Basic and acidic residues" evidence="8">
    <location>
        <begin position="478"/>
        <end position="492"/>
    </location>
</feature>
<evidence type="ECO:0000256" key="2">
    <source>
        <dbReference type="ARBA" id="ARBA00009918"/>
    </source>
</evidence>
<dbReference type="GO" id="GO:0005788">
    <property type="term" value="C:endoplasmic reticulum lumen"/>
    <property type="evidence" value="ECO:0007669"/>
    <property type="project" value="TreeGrafter"/>
</dbReference>
<keyword evidence="6" id="KW-0256">Endoplasmic reticulum</keyword>
<dbReference type="SUPFAM" id="SSF50911">
    <property type="entry name" value="Mannose 6-phosphate receptor domain"/>
    <property type="match status" value="1"/>
</dbReference>
<feature type="compositionally biased region" description="Low complexity" evidence="8">
    <location>
        <begin position="201"/>
        <end position="210"/>
    </location>
</feature>
<comment type="caution">
    <text evidence="10">The sequence shown here is derived from an EMBL/GenBank/DDBJ whole genome shotgun (WGS) entry which is preliminary data.</text>
</comment>
<dbReference type="EMBL" id="JAEPRB010000206">
    <property type="protein sequence ID" value="KAG2218874.1"/>
    <property type="molecule type" value="Genomic_DNA"/>
</dbReference>
<feature type="region of interest" description="Disordered" evidence="8">
    <location>
        <begin position="172"/>
        <end position="212"/>
    </location>
</feature>
<dbReference type="PROSITE" id="PS51914">
    <property type="entry name" value="MRH"/>
    <property type="match status" value="1"/>
</dbReference>
<dbReference type="AlphaFoldDB" id="A0A8H7VLD4"/>
<dbReference type="PANTHER" id="PTHR15414:SF0">
    <property type="entry name" value="ENDOPLASMIC RETICULUM LECTIN 1"/>
    <property type="match status" value="1"/>
</dbReference>
<keyword evidence="4" id="KW-0732">Signal</keyword>
<name>A0A8H7VLD4_9FUNG</name>
<dbReference type="GO" id="GO:0030970">
    <property type="term" value="P:retrograde protein transport, ER to cytosol"/>
    <property type="evidence" value="ECO:0007669"/>
    <property type="project" value="TreeGrafter"/>
</dbReference>
<accession>A0A8H7VLD4</accession>
<dbReference type="InterPro" id="IPR012913">
    <property type="entry name" value="OS9-like_dom"/>
</dbReference>
<evidence type="ECO:0000313" key="10">
    <source>
        <dbReference type="EMBL" id="KAG2218874.1"/>
    </source>
</evidence>
<organism evidence="10 11">
    <name type="scientific">Circinella minor</name>
    <dbReference type="NCBI Taxonomy" id="1195481"/>
    <lineage>
        <taxon>Eukaryota</taxon>
        <taxon>Fungi</taxon>
        <taxon>Fungi incertae sedis</taxon>
        <taxon>Mucoromycota</taxon>
        <taxon>Mucoromycotina</taxon>
        <taxon>Mucoromycetes</taxon>
        <taxon>Mucorales</taxon>
        <taxon>Lichtheimiaceae</taxon>
        <taxon>Circinella</taxon>
    </lineage>
</organism>
<evidence type="ECO:0000256" key="7">
    <source>
        <dbReference type="ARBA" id="ARBA00023157"/>
    </source>
</evidence>
<dbReference type="InterPro" id="IPR009011">
    <property type="entry name" value="Man6P_isomerase_rcpt-bd_dom_sf"/>
</dbReference>
<feature type="domain" description="MRH" evidence="9">
    <location>
        <begin position="139"/>
        <end position="287"/>
    </location>
</feature>
<sequence length="498" mass="57269">GLLPLQAVGYSFVYEDIIAKPKYRVVLTEDKIPESSVYVDVDQEEMGFNNNDNSKDDALSTHFIRYNNQPDKTKQVIMMSAYGQPFQCIIPTIEEQNDESANNNNNNNKSGNENEKVNEQDTQKIIERGLKLLEPLTSKGCLYYQKPGYWTYEYCHKKHVRQFHVDRNAIQTDSPQQTPHGQSFYLGFFSPTNNNNDKDGSTTTTSTTNNEDMDITEPITSLRHVGDQRYLTQRWTGGSECDRTGKPRSIEVQFHCDMNSNDRISIFQEVTTCQYQMIITTPRLCQEMMLASQTQSDANKIQCNPIVPDHMLKSTSANQLEEEQPVIEEPAEPETQPEVHQTEKEEEEPIDKKDEQKNENILHQQTVNNKQQPMQDSNDNLLQIISGLTAQINDLQRQVGESGITSFENLLKGQQQQSDDSNKKEEIEIAYFHVDENGALVPEEGMDMKKLMETYVKMVNSVKGKQDENQQPVKKAKKTEEDQEQQRNKKAYEMTYFP</sequence>
<dbReference type="InterPro" id="IPR045149">
    <property type="entry name" value="OS-9-like"/>
</dbReference>
<dbReference type="Proteomes" id="UP000646827">
    <property type="component" value="Unassembled WGS sequence"/>
</dbReference>
<feature type="compositionally biased region" description="Polar residues" evidence="8">
    <location>
        <begin position="172"/>
        <end position="181"/>
    </location>
</feature>
<comment type="similarity">
    <text evidence="2">Belongs to the OS-9 family.</text>
</comment>
<dbReference type="InterPro" id="IPR044865">
    <property type="entry name" value="MRH_dom"/>
</dbReference>
<reference evidence="10 11" key="1">
    <citation type="submission" date="2020-12" db="EMBL/GenBank/DDBJ databases">
        <title>Metabolic potential, ecology and presence of endohyphal bacteria is reflected in genomic diversity of Mucoromycotina.</title>
        <authorList>
            <person name="Muszewska A."/>
            <person name="Okrasinska A."/>
            <person name="Steczkiewicz K."/>
            <person name="Drgas O."/>
            <person name="Orlowska M."/>
            <person name="Perlinska-Lenart U."/>
            <person name="Aleksandrzak-Piekarczyk T."/>
            <person name="Szatraj K."/>
            <person name="Zielenkiewicz U."/>
            <person name="Pilsyk S."/>
            <person name="Malc E."/>
            <person name="Mieczkowski P."/>
            <person name="Kruszewska J.S."/>
            <person name="Biernat P."/>
            <person name="Pawlowska J."/>
        </authorList>
    </citation>
    <scope>NUCLEOTIDE SEQUENCE [LARGE SCALE GENOMIC DNA]</scope>
    <source>
        <strain evidence="10 11">CBS 142.35</strain>
    </source>
</reference>
<evidence type="ECO:0000256" key="3">
    <source>
        <dbReference type="ARBA" id="ARBA00018727"/>
    </source>
</evidence>
<comment type="subcellular location">
    <subcellularLocation>
        <location evidence="1">Endoplasmic reticulum membrane</location>
        <topology evidence="1">Peripheral membrane protein</topology>
        <orientation evidence="1">Lumenal side</orientation>
    </subcellularLocation>
</comment>
<feature type="non-terminal residue" evidence="10">
    <location>
        <position position="1"/>
    </location>
</feature>
<feature type="compositionally biased region" description="Low complexity" evidence="8">
    <location>
        <begin position="99"/>
        <end position="111"/>
    </location>
</feature>
<dbReference type="GO" id="GO:0030246">
    <property type="term" value="F:carbohydrate binding"/>
    <property type="evidence" value="ECO:0007669"/>
    <property type="project" value="UniProtKB-KW"/>
</dbReference>
<dbReference type="Gene3D" id="2.70.130.10">
    <property type="entry name" value="Mannose-6-phosphate receptor binding domain"/>
    <property type="match status" value="1"/>
</dbReference>
<keyword evidence="11" id="KW-1185">Reference proteome</keyword>
<protein>
    <recommendedName>
        <fullName evidence="3">Protein OS-9 homolog</fullName>
    </recommendedName>
</protein>